<proteinExistence type="predicted"/>
<protein>
    <submittedName>
        <fullName evidence="1">Uncharacterized protein</fullName>
    </submittedName>
</protein>
<comment type="caution">
    <text evidence="1">The sequence shown here is derived from an EMBL/GenBank/DDBJ whole genome shotgun (WGS) entry which is preliminary data.</text>
</comment>
<accession>A0A8S4MYJ0</accession>
<reference evidence="1" key="1">
    <citation type="submission" date="2022-03" db="EMBL/GenBank/DDBJ databases">
        <authorList>
            <person name="Martin C."/>
        </authorList>
    </citation>
    <scope>NUCLEOTIDE SEQUENCE</scope>
</reference>
<dbReference type="Proteomes" id="UP000749559">
    <property type="component" value="Unassembled WGS sequence"/>
</dbReference>
<sequence length="175" mass="20513">FKRKMNRLEILIQNRNELQNKFRIKTFDGNALNHQGPVKLFNNVNGDLQWRNNEQIRTIQIYLSRKMCNIQARSPSRIQKSIKTVKIVKDIKRLASHLQLGWNKRKILNKNVLPELRKFVISKQPSDLVFAESAFWLAECISQIHLELENNKSELVTQNFDKTSQVDSLSAKSRV</sequence>
<feature type="non-terminal residue" evidence="1">
    <location>
        <position position="1"/>
    </location>
</feature>
<organism evidence="1 2">
    <name type="scientific">Owenia fusiformis</name>
    <name type="common">Polychaete worm</name>
    <dbReference type="NCBI Taxonomy" id="6347"/>
    <lineage>
        <taxon>Eukaryota</taxon>
        <taxon>Metazoa</taxon>
        <taxon>Spiralia</taxon>
        <taxon>Lophotrochozoa</taxon>
        <taxon>Annelida</taxon>
        <taxon>Polychaeta</taxon>
        <taxon>Sedentaria</taxon>
        <taxon>Canalipalpata</taxon>
        <taxon>Sabellida</taxon>
        <taxon>Oweniida</taxon>
        <taxon>Oweniidae</taxon>
        <taxon>Owenia</taxon>
    </lineage>
</organism>
<dbReference type="EMBL" id="CAIIXF020000001">
    <property type="protein sequence ID" value="CAH1773341.1"/>
    <property type="molecule type" value="Genomic_DNA"/>
</dbReference>
<name>A0A8S4MYJ0_OWEFU</name>
<evidence type="ECO:0000313" key="1">
    <source>
        <dbReference type="EMBL" id="CAH1773341.1"/>
    </source>
</evidence>
<dbReference type="AlphaFoldDB" id="A0A8S4MYJ0"/>
<gene>
    <name evidence="1" type="ORF">OFUS_LOCUS954</name>
</gene>
<evidence type="ECO:0000313" key="2">
    <source>
        <dbReference type="Proteomes" id="UP000749559"/>
    </source>
</evidence>
<keyword evidence="2" id="KW-1185">Reference proteome</keyword>